<keyword evidence="1" id="KW-0812">Transmembrane</keyword>
<keyword evidence="1" id="KW-1133">Transmembrane helix</keyword>
<evidence type="ECO:0000313" key="3">
    <source>
        <dbReference type="Proteomes" id="UP000594454"/>
    </source>
</evidence>
<protein>
    <submittedName>
        <fullName evidence="2">Uncharacterized protein</fullName>
    </submittedName>
</protein>
<feature type="transmembrane region" description="Helical" evidence="1">
    <location>
        <begin position="45"/>
        <end position="64"/>
    </location>
</feature>
<dbReference type="EMBL" id="LR899011">
    <property type="protein sequence ID" value="CAD7085420.1"/>
    <property type="molecule type" value="Genomic_DNA"/>
</dbReference>
<evidence type="ECO:0000313" key="2">
    <source>
        <dbReference type="EMBL" id="CAD7085420.1"/>
    </source>
</evidence>
<sequence length="109" mass="12833">MRIRRPRGITPIQLMVVSKLEQSLNPEKMSFLKFLKSSQLTGPGLVTRGIVLTLGFVIAYKWLVQPEFQRRKRREAESYADFIFEKERADGQRKLFLLDNWSTNEPRPH</sequence>
<evidence type="ECO:0000256" key="1">
    <source>
        <dbReference type="SAM" id="Phobius"/>
    </source>
</evidence>
<keyword evidence="1" id="KW-0472">Membrane</keyword>
<dbReference type="InParanoid" id="A0A7R8URR4"/>
<gene>
    <name evidence="2" type="ORF">HERILL_LOCUS8264</name>
</gene>
<proteinExistence type="predicted"/>
<dbReference type="FunCoup" id="A0A7R8URR4">
    <property type="interactions" value="1"/>
</dbReference>
<reference evidence="2 3" key="1">
    <citation type="submission" date="2020-11" db="EMBL/GenBank/DDBJ databases">
        <authorList>
            <person name="Wallbank WR R."/>
            <person name="Pardo Diaz C."/>
            <person name="Kozak K."/>
            <person name="Martin S."/>
            <person name="Jiggins C."/>
            <person name="Moest M."/>
            <person name="Warren A I."/>
            <person name="Generalovic N T."/>
            <person name="Byers J.R.P. K."/>
            <person name="Montejo-Kovacevich G."/>
            <person name="Yen C E."/>
        </authorList>
    </citation>
    <scope>NUCLEOTIDE SEQUENCE [LARGE SCALE GENOMIC DNA]</scope>
</reference>
<dbReference type="Proteomes" id="UP000594454">
    <property type="component" value="Chromosome 3"/>
</dbReference>
<dbReference type="AlphaFoldDB" id="A0A7R8URR4"/>
<accession>A0A7R8URR4</accession>
<organism evidence="2 3">
    <name type="scientific">Hermetia illucens</name>
    <name type="common">Black soldier fly</name>
    <dbReference type="NCBI Taxonomy" id="343691"/>
    <lineage>
        <taxon>Eukaryota</taxon>
        <taxon>Metazoa</taxon>
        <taxon>Ecdysozoa</taxon>
        <taxon>Arthropoda</taxon>
        <taxon>Hexapoda</taxon>
        <taxon>Insecta</taxon>
        <taxon>Pterygota</taxon>
        <taxon>Neoptera</taxon>
        <taxon>Endopterygota</taxon>
        <taxon>Diptera</taxon>
        <taxon>Brachycera</taxon>
        <taxon>Stratiomyomorpha</taxon>
        <taxon>Stratiomyidae</taxon>
        <taxon>Hermetiinae</taxon>
        <taxon>Hermetia</taxon>
    </lineage>
</organism>
<name>A0A7R8URR4_HERIL</name>
<keyword evidence="3" id="KW-1185">Reference proteome</keyword>